<dbReference type="InterPro" id="IPR029039">
    <property type="entry name" value="Flavoprotein-like_sf"/>
</dbReference>
<evidence type="ECO:0000313" key="16">
    <source>
        <dbReference type="EMBL" id="CAB3264242.1"/>
    </source>
</evidence>
<comment type="catalytic activity">
    <reaction evidence="10">
        <text>2 oxidized [2Fe-2S]-[protein] + NADPH = 2 reduced [2Fe-2S]-[protein] + NADP(+) + H(+)</text>
        <dbReference type="Rhea" id="RHEA:67716"/>
        <dbReference type="Rhea" id="RHEA-COMP:17327"/>
        <dbReference type="Rhea" id="RHEA-COMP:17328"/>
        <dbReference type="ChEBI" id="CHEBI:15378"/>
        <dbReference type="ChEBI" id="CHEBI:33737"/>
        <dbReference type="ChEBI" id="CHEBI:33738"/>
        <dbReference type="ChEBI" id="CHEBI:57783"/>
        <dbReference type="ChEBI" id="CHEBI:58349"/>
    </reaction>
    <physiologicalReaction direction="left-to-right" evidence="10">
        <dbReference type="Rhea" id="RHEA:67717"/>
    </physiologicalReaction>
</comment>
<comment type="similarity">
    <text evidence="13">Belongs to the NADPH-dependent diflavin oxidoreductase NDOR1 family.</text>
</comment>
<comment type="function">
    <text evidence="11">NADPH-dependent reductase which is a central component of the cytosolic iron-sulfur (Fe-S) protein assembly (CIA) machinery. Transfers electrons from NADPH via its FAD and FMN prosthetic groups to the [2Fe-2S] cluster of CIAPIN1, another key component of the CIA machinery. In turn, this reduced cluster provides electrons for assembly of cytosolic iron-sulfur cluster proteins. It can also reduce the [2Fe-2S] cluster of CISD1 and activate this protein implicated in Fe/S cluster repair. In vitro can fully activate methionine synthase/MTR in the presence of soluble cytochrome b5/CYB5A.</text>
</comment>
<dbReference type="PROSITE" id="PS51384">
    <property type="entry name" value="FAD_FR"/>
    <property type="match status" value="1"/>
</dbReference>
<dbReference type="InterPro" id="IPR003097">
    <property type="entry name" value="CysJ-like_FAD-binding"/>
</dbReference>
<gene>
    <name evidence="16" type="primary">Ndor1</name>
</gene>
<evidence type="ECO:0000256" key="6">
    <source>
        <dbReference type="ARBA" id="ARBA00022643"/>
    </source>
</evidence>
<evidence type="ECO:0000256" key="13">
    <source>
        <dbReference type="HAMAP-Rule" id="MF_03178"/>
    </source>
</evidence>
<dbReference type="GO" id="GO:0016226">
    <property type="term" value="P:iron-sulfur cluster assembly"/>
    <property type="evidence" value="ECO:0007669"/>
    <property type="project" value="UniProtKB-UniRule"/>
</dbReference>
<comment type="caution">
    <text evidence="13">Lacks conserved residue(s) required for the propagation of feature annotation.</text>
</comment>
<dbReference type="Gene3D" id="3.40.50.80">
    <property type="entry name" value="Nucleotide-binding domain of ferredoxin-NADP reductase (FNR) module"/>
    <property type="match status" value="1"/>
</dbReference>
<feature type="domain" description="Flavodoxin-like" evidence="14">
    <location>
        <begin position="17"/>
        <end position="161"/>
    </location>
</feature>
<dbReference type="EC" id="1.18.1.-" evidence="13"/>
<evidence type="ECO:0000256" key="9">
    <source>
        <dbReference type="ARBA" id="ARBA00023002"/>
    </source>
</evidence>
<feature type="binding site" evidence="13">
    <location>
        <begin position="422"/>
        <end position="425"/>
    </location>
    <ligand>
        <name>FAD</name>
        <dbReference type="ChEBI" id="CHEBI:57692"/>
    </ligand>
</feature>
<dbReference type="GO" id="GO:0005634">
    <property type="term" value="C:nucleus"/>
    <property type="evidence" value="ECO:0007669"/>
    <property type="project" value="UniProtKB-ARBA"/>
</dbReference>
<accession>A0A6F9DLB9</accession>
<evidence type="ECO:0000259" key="14">
    <source>
        <dbReference type="PROSITE" id="PS50902"/>
    </source>
</evidence>
<comment type="similarity">
    <text evidence="13">In the N-terminal section; belongs to the flavodoxin family.</text>
</comment>
<evidence type="ECO:0000259" key="15">
    <source>
        <dbReference type="PROSITE" id="PS51384"/>
    </source>
</evidence>
<dbReference type="SUPFAM" id="SSF52343">
    <property type="entry name" value="Ferredoxin reductase-like, C-terminal NADP-linked domain"/>
    <property type="match status" value="1"/>
</dbReference>
<dbReference type="HAMAP" id="MF_03178">
    <property type="entry name" value="NDOR1"/>
    <property type="match status" value="1"/>
</dbReference>
<dbReference type="InterPro" id="IPR001094">
    <property type="entry name" value="Flavdoxin-like"/>
</dbReference>
<comment type="cofactor">
    <cofactor evidence="1 13">
        <name>FMN</name>
        <dbReference type="ChEBI" id="CHEBI:58210"/>
    </cofactor>
</comment>
<keyword evidence="8 13" id="KW-0521">NADP</keyword>
<name>A0A6F9DLB9_9ASCI</name>
<comment type="function">
    <text evidence="13">NADPH-dependent reductase which is a central component of the cytosolic iron-sulfur (Fe-S) protein assembly (CIA) machinery. Transfers electrons from NADPH via its FAD and FMN prosthetic groups to the [2Fe-2S] cluster of the anamorsin/DRE2 homolog, another key component of the CIA machinery. In turn, this reduced cluster provides electrons for assembly of cytosolic iron-sulfur cluster proteins.</text>
</comment>
<feature type="binding site" evidence="13">
    <location>
        <begin position="512"/>
        <end position="513"/>
    </location>
    <ligand>
        <name>NADP(+)</name>
        <dbReference type="ChEBI" id="CHEBI:58349"/>
    </ligand>
</feature>
<feature type="binding site" evidence="13">
    <location>
        <begin position="108"/>
        <end position="117"/>
    </location>
    <ligand>
        <name>FMN</name>
        <dbReference type="ChEBI" id="CHEBI:58210"/>
    </ligand>
</feature>
<dbReference type="GO" id="GO:0050660">
    <property type="term" value="F:flavin adenine dinucleotide binding"/>
    <property type="evidence" value="ECO:0007669"/>
    <property type="project" value="UniProtKB-UniRule"/>
</dbReference>
<dbReference type="Pfam" id="PF00667">
    <property type="entry name" value="FAD_binding_1"/>
    <property type="match status" value="1"/>
</dbReference>
<dbReference type="FunFam" id="1.20.990.10:FF:000008">
    <property type="entry name" value="NADPH-dependent diflavin oxidoreductase 1"/>
    <property type="match status" value="1"/>
</dbReference>
<dbReference type="FunFam" id="3.40.50.360:FF:000015">
    <property type="entry name" value="NADPH-dependent diflavin oxidoreductase 1"/>
    <property type="match status" value="1"/>
</dbReference>
<feature type="domain" description="FAD-binding FR-type" evidence="15">
    <location>
        <begin position="211"/>
        <end position="449"/>
    </location>
</feature>
<proteinExistence type="evidence at transcript level"/>
<dbReference type="InterPro" id="IPR028879">
    <property type="entry name" value="NDOR1"/>
</dbReference>
<dbReference type="InterPro" id="IPR039261">
    <property type="entry name" value="FNR_nucleotide-bd"/>
</dbReference>
<keyword evidence="9 13" id="KW-0560">Oxidoreductase</keyword>
<dbReference type="Pfam" id="PF00175">
    <property type="entry name" value="NAD_binding_1"/>
    <property type="match status" value="1"/>
</dbReference>
<dbReference type="AlphaFoldDB" id="A0A6F9DLB9"/>
<evidence type="ECO:0000256" key="5">
    <source>
        <dbReference type="ARBA" id="ARBA00022630"/>
    </source>
</evidence>
<dbReference type="SUPFAM" id="SSF52218">
    <property type="entry name" value="Flavoproteins"/>
    <property type="match status" value="1"/>
</dbReference>
<comment type="cofactor">
    <cofactor evidence="2 13">
        <name>FAD</name>
        <dbReference type="ChEBI" id="CHEBI:57692"/>
    </cofactor>
</comment>
<dbReference type="PRINTS" id="PR00371">
    <property type="entry name" value="FPNCR"/>
</dbReference>
<keyword evidence="7 13" id="KW-0274">FAD</keyword>
<dbReference type="GO" id="GO:0016651">
    <property type="term" value="F:oxidoreductase activity, acting on NAD(P)H"/>
    <property type="evidence" value="ECO:0007669"/>
    <property type="project" value="UniProtKB-UniRule"/>
</dbReference>
<dbReference type="Gene3D" id="2.40.30.10">
    <property type="entry name" value="Translation factors"/>
    <property type="match status" value="1"/>
</dbReference>
<dbReference type="GO" id="GO:0010181">
    <property type="term" value="F:FMN binding"/>
    <property type="evidence" value="ECO:0007669"/>
    <property type="project" value="UniProtKB-UniRule"/>
</dbReference>
<dbReference type="InterPro" id="IPR001433">
    <property type="entry name" value="OxRdtase_FAD/NAD-bd"/>
</dbReference>
<dbReference type="SUPFAM" id="SSF63380">
    <property type="entry name" value="Riboflavin synthase domain-like"/>
    <property type="match status" value="1"/>
</dbReference>
<evidence type="ECO:0000256" key="2">
    <source>
        <dbReference type="ARBA" id="ARBA00001974"/>
    </source>
</evidence>
<dbReference type="InterPro" id="IPR008254">
    <property type="entry name" value="Flavodoxin/NO_synth"/>
</dbReference>
<feature type="binding site" evidence="13">
    <location>
        <position position="461"/>
    </location>
    <ligand>
        <name>NADP(+)</name>
        <dbReference type="ChEBI" id="CHEBI:58349"/>
    </ligand>
</feature>
<dbReference type="GO" id="GO:0005829">
    <property type="term" value="C:cytosol"/>
    <property type="evidence" value="ECO:0007669"/>
    <property type="project" value="UniProtKB-ARBA"/>
</dbReference>
<dbReference type="EMBL" id="LR788380">
    <property type="protein sequence ID" value="CAB3264242.1"/>
    <property type="molecule type" value="mRNA"/>
</dbReference>
<dbReference type="Pfam" id="PF00258">
    <property type="entry name" value="Flavodoxin_1"/>
    <property type="match status" value="1"/>
</dbReference>
<dbReference type="InterPro" id="IPR017927">
    <property type="entry name" value="FAD-bd_FR_type"/>
</dbReference>
<dbReference type="GO" id="GO:0050661">
    <property type="term" value="F:NADP binding"/>
    <property type="evidence" value="ECO:0007669"/>
    <property type="project" value="UniProtKB-UniRule"/>
</dbReference>
<dbReference type="FunFam" id="3.40.50.80:FF:000032">
    <property type="entry name" value="NADPH-dependent diflavin oxidoreductase 1"/>
    <property type="match status" value="1"/>
</dbReference>
<feature type="binding site" evidence="13">
    <location>
        <begin position="70"/>
        <end position="73"/>
    </location>
    <ligand>
        <name>FMN</name>
        <dbReference type="ChEBI" id="CHEBI:58210"/>
    </ligand>
</feature>
<feature type="binding site" evidence="13">
    <location>
        <position position="593"/>
    </location>
    <ligand>
        <name>FAD</name>
        <dbReference type="ChEBI" id="CHEBI:57692"/>
    </ligand>
</feature>
<organism evidence="16">
    <name type="scientific">Phallusia mammillata</name>
    <dbReference type="NCBI Taxonomy" id="59560"/>
    <lineage>
        <taxon>Eukaryota</taxon>
        <taxon>Metazoa</taxon>
        <taxon>Chordata</taxon>
        <taxon>Tunicata</taxon>
        <taxon>Ascidiacea</taxon>
        <taxon>Phlebobranchia</taxon>
        <taxon>Ascidiidae</taxon>
        <taxon>Phallusia</taxon>
    </lineage>
</organism>
<dbReference type="PANTHER" id="PTHR19384:SF10">
    <property type="entry name" value="NADPH-DEPENDENT DIFLAVIN OXIDOREDUCTASE 1"/>
    <property type="match status" value="1"/>
</dbReference>
<evidence type="ECO:0000256" key="10">
    <source>
        <dbReference type="ARBA" id="ARBA00052174"/>
    </source>
</evidence>
<keyword evidence="6 13" id="KW-0288">FMN</keyword>
<comment type="subunit">
    <text evidence="12">Interacts with CIAPIN1; as part of the cytosolic iron-sulfur (Fe-S) protein assembly (CIA) machinery. Interacts with DCPS.</text>
</comment>
<evidence type="ECO:0000256" key="3">
    <source>
        <dbReference type="ARBA" id="ARBA00004496"/>
    </source>
</evidence>
<protein>
    <recommendedName>
        <fullName evidence="13">NADPH-dependent diflavin oxidoreductase 1</fullName>
        <ecNumber evidence="13">1.18.1.-</ecNumber>
    </recommendedName>
    <alternativeName>
        <fullName evidence="13">NADPH-dependent FMN and FAD-containing oxidoreductase</fullName>
    </alternativeName>
</protein>
<keyword evidence="4 13" id="KW-0963">Cytoplasm</keyword>
<sequence>MDTFMNNTNTDDDRHRVVVLFGSQTGTAEETSLRLAMQCRGSAFRCHVSPLDAYDIKNLVNEKILIFVCATTGQGEPPDNMKRFWKFIMRKNLPSSSLDDVKFAVLGLGDSSYAKFNFIAKKLHRRLEMLGGRPLVEVGLADDQHEWGSDAVIDKWVTKLWGTLLRDFPTPAGKSSPLGNSLPPPGYHVATYKKENNQEIREQEFGTFDEKHPFEAKLIENRRVTSEGHFQDTRLISFDISSAQSDLVYQPGDVVMIKPQNLEENVKEFLEILSLDPDDLLTFDPIEDDDITMDLPRPVTLQRLASEYLDFMSVPRRSFFQLLSHLAKDENEREKLIEFGSPEGTDERYSYANRPRRTILEVLQDFHHTASVIPLNRILDVFPLIRPRAFSIASSPTRHKGELHILVAVVRYKTRLHKPRRGLCSTWLSRLREGETAKLWLRSGGIRFPWERPCVMIGPGTGIAPFRSAAHERHQVGESGDVIFFGCRNELGDFYFRDEWEEMKVRLHVAFSRDQEEKIYVQHKIAQCGSELWDLIDRRGAYIYVAGNSKNMPDQVKEAFLELLRNNGNMTPEQATDYVTKLQQSKRYQQETWS</sequence>
<evidence type="ECO:0000256" key="1">
    <source>
        <dbReference type="ARBA" id="ARBA00001917"/>
    </source>
</evidence>
<evidence type="ECO:0000256" key="4">
    <source>
        <dbReference type="ARBA" id="ARBA00022490"/>
    </source>
</evidence>
<feature type="binding site" evidence="13">
    <location>
        <begin position="23"/>
        <end position="28"/>
    </location>
    <ligand>
        <name>FMN</name>
        <dbReference type="ChEBI" id="CHEBI:58210"/>
    </ligand>
</feature>
<comment type="similarity">
    <text evidence="13">In the C-terminal section; belongs to the flavoprotein pyridine nucleotide cytochrome reductase family.</text>
</comment>
<feature type="binding site" evidence="13">
    <location>
        <position position="356"/>
    </location>
    <ligand>
        <name>FAD</name>
        <dbReference type="ChEBI" id="CHEBI:57692"/>
    </ligand>
</feature>
<evidence type="ECO:0000256" key="12">
    <source>
        <dbReference type="ARBA" id="ARBA00063044"/>
    </source>
</evidence>
<dbReference type="PANTHER" id="PTHR19384">
    <property type="entry name" value="NITRIC OXIDE SYNTHASE-RELATED"/>
    <property type="match status" value="1"/>
</dbReference>
<reference evidence="16" key="1">
    <citation type="submission" date="2020-04" db="EMBL/GenBank/DDBJ databases">
        <authorList>
            <person name="Neveu A P."/>
        </authorList>
    </citation>
    <scope>NUCLEOTIDE SEQUENCE</scope>
    <source>
        <tissue evidence="16">Whole embryo</tissue>
    </source>
</reference>
<evidence type="ECO:0000256" key="11">
    <source>
        <dbReference type="ARBA" id="ARBA00059862"/>
    </source>
</evidence>
<dbReference type="Gene3D" id="3.40.50.360">
    <property type="match status" value="1"/>
</dbReference>
<dbReference type="InterPro" id="IPR017938">
    <property type="entry name" value="Riboflavin_synthase-like_b-brl"/>
</dbReference>
<dbReference type="InterPro" id="IPR023173">
    <property type="entry name" value="NADPH_Cyt_P450_Rdtase_alpha"/>
</dbReference>
<comment type="subcellular location">
    <subcellularLocation>
        <location evidence="3 13">Cytoplasm</location>
    </subcellularLocation>
</comment>
<feature type="binding site" evidence="13">
    <location>
        <begin position="388"/>
        <end position="391"/>
    </location>
    <ligand>
        <name>FAD</name>
        <dbReference type="ChEBI" id="CHEBI:57692"/>
    </ligand>
</feature>
<dbReference type="PROSITE" id="PS50902">
    <property type="entry name" value="FLAVODOXIN_LIKE"/>
    <property type="match status" value="1"/>
</dbReference>
<feature type="binding site" evidence="13">
    <location>
        <position position="143"/>
    </location>
    <ligand>
        <name>FMN</name>
        <dbReference type="ChEBI" id="CHEBI:58210"/>
    </ligand>
</feature>
<keyword evidence="5 13" id="KW-0285">Flavoprotein</keyword>
<evidence type="ECO:0000256" key="8">
    <source>
        <dbReference type="ARBA" id="ARBA00022857"/>
    </source>
</evidence>
<feature type="binding site" evidence="13">
    <location>
        <begin position="518"/>
        <end position="522"/>
    </location>
    <ligand>
        <name>NADP(+)</name>
        <dbReference type="ChEBI" id="CHEBI:58349"/>
    </ligand>
</feature>
<dbReference type="PRINTS" id="PR00369">
    <property type="entry name" value="FLAVODOXIN"/>
</dbReference>
<dbReference type="InterPro" id="IPR001709">
    <property type="entry name" value="Flavoprot_Pyr_Nucl_cyt_Rdtase"/>
</dbReference>
<evidence type="ECO:0000256" key="7">
    <source>
        <dbReference type="ARBA" id="ARBA00022827"/>
    </source>
</evidence>
<dbReference type="GO" id="GO:0160246">
    <property type="term" value="F:NADPH-iron-sulfur [2Fe-2S] protein oxidoreductase activity"/>
    <property type="evidence" value="ECO:0007669"/>
    <property type="project" value="InterPro"/>
</dbReference>
<dbReference type="Gene3D" id="1.20.990.10">
    <property type="entry name" value="NADPH-cytochrome p450 Reductase, Chain A, domain 3"/>
    <property type="match status" value="1"/>
</dbReference>